<protein>
    <submittedName>
        <fullName evidence="1">Uncharacterized protein</fullName>
    </submittedName>
</protein>
<dbReference type="EMBL" id="LR134473">
    <property type="protein sequence ID" value="VEI02130.1"/>
    <property type="molecule type" value="Genomic_DNA"/>
</dbReference>
<dbReference type="STRING" id="1122997.GCA_000425285_00763"/>
<name>A0A448NW11_9ACTN</name>
<accession>A0A448NW11</accession>
<gene>
    <name evidence="1" type="ORF">NCTC13652_00296</name>
</gene>
<evidence type="ECO:0000313" key="2">
    <source>
        <dbReference type="Proteomes" id="UP000277858"/>
    </source>
</evidence>
<organism evidence="1 2">
    <name type="scientific">Acidipropionibacterium jensenii</name>
    <dbReference type="NCBI Taxonomy" id="1749"/>
    <lineage>
        <taxon>Bacteria</taxon>
        <taxon>Bacillati</taxon>
        <taxon>Actinomycetota</taxon>
        <taxon>Actinomycetes</taxon>
        <taxon>Propionibacteriales</taxon>
        <taxon>Propionibacteriaceae</taxon>
        <taxon>Acidipropionibacterium</taxon>
    </lineage>
</organism>
<dbReference type="RefSeq" id="WP_028702526.1">
    <property type="nucleotide sequence ID" value="NZ_JAKDOF010000017.1"/>
</dbReference>
<sequence length="92" mass="10010">MSARAWILAAAGAALAVSAGTVAVRASRLKELPPSRLPAVRESPDIRLRYQRLTEQIGDLASQAADFVRVVRTESASKESELRTRLGLDEQH</sequence>
<keyword evidence="2" id="KW-1185">Reference proteome</keyword>
<dbReference type="AlphaFoldDB" id="A0A448NW11"/>
<reference evidence="1 2" key="1">
    <citation type="submission" date="2018-12" db="EMBL/GenBank/DDBJ databases">
        <authorList>
            <consortium name="Pathogen Informatics"/>
        </authorList>
    </citation>
    <scope>NUCLEOTIDE SEQUENCE [LARGE SCALE GENOMIC DNA]</scope>
    <source>
        <strain evidence="1 2">NCTC13652</strain>
    </source>
</reference>
<dbReference type="Proteomes" id="UP000277858">
    <property type="component" value="Chromosome"/>
</dbReference>
<evidence type="ECO:0000313" key="1">
    <source>
        <dbReference type="EMBL" id="VEI02130.1"/>
    </source>
</evidence>
<dbReference type="OrthoDB" id="9997001at2"/>
<proteinExistence type="predicted"/>